<feature type="disulfide bond" evidence="3">
    <location>
        <begin position="32"/>
        <end position="71"/>
    </location>
</feature>
<dbReference type="OrthoDB" id="41905at2759"/>
<dbReference type="Pfam" id="PF00051">
    <property type="entry name" value="Kringle"/>
    <property type="match status" value="1"/>
</dbReference>
<dbReference type="InterPro" id="IPR050759">
    <property type="entry name" value="Serine_protease_kringle"/>
</dbReference>
<dbReference type="SMART" id="SM00130">
    <property type="entry name" value="KR"/>
    <property type="match status" value="1"/>
</dbReference>
<dbReference type="InterPro" id="IPR038178">
    <property type="entry name" value="Kringle_sf"/>
</dbReference>
<evidence type="ECO:0000313" key="7">
    <source>
        <dbReference type="EMBL" id="CBY12350.1"/>
    </source>
</evidence>
<organism evidence="7">
    <name type="scientific">Oikopleura dioica</name>
    <name type="common">Tunicate</name>
    <dbReference type="NCBI Taxonomy" id="34765"/>
    <lineage>
        <taxon>Eukaryota</taxon>
        <taxon>Metazoa</taxon>
        <taxon>Chordata</taxon>
        <taxon>Tunicata</taxon>
        <taxon>Appendicularia</taxon>
        <taxon>Copelata</taxon>
        <taxon>Oikopleuridae</taxon>
        <taxon>Oikopleura</taxon>
    </lineage>
</organism>
<name>E4XRD4_OIKDI</name>
<dbReference type="GO" id="GO:0005615">
    <property type="term" value="C:extracellular space"/>
    <property type="evidence" value="ECO:0007669"/>
    <property type="project" value="TreeGrafter"/>
</dbReference>
<dbReference type="InterPro" id="IPR000001">
    <property type="entry name" value="Kringle"/>
</dbReference>
<dbReference type="AlphaFoldDB" id="E4XRD4"/>
<dbReference type="InterPro" id="IPR001507">
    <property type="entry name" value="ZP_dom"/>
</dbReference>
<evidence type="ECO:0000313" key="8">
    <source>
        <dbReference type="Proteomes" id="UP000001307"/>
    </source>
</evidence>
<evidence type="ECO:0000256" key="1">
    <source>
        <dbReference type="ARBA" id="ARBA00022572"/>
    </source>
</evidence>
<reference evidence="7" key="1">
    <citation type="journal article" date="2010" name="Science">
        <title>Plasticity of animal genome architecture unmasked by rapid evolution of a pelagic tunicate.</title>
        <authorList>
            <person name="Denoeud F."/>
            <person name="Henriet S."/>
            <person name="Mungpakdee S."/>
            <person name="Aury J.M."/>
            <person name="Da Silva C."/>
            <person name="Brinkmann H."/>
            <person name="Mikhaleva J."/>
            <person name="Olsen L.C."/>
            <person name="Jubin C."/>
            <person name="Canestro C."/>
            <person name="Bouquet J.M."/>
            <person name="Danks G."/>
            <person name="Poulain J."/>
            <person name="Campsteijn C."/>
            <person name="Adamski M."/>
            <person name="Cross I."/>
            <person name="Yadetie F."/>
            <person name="Muffato M."/>
            <person name="Louis A."/>
            <person name="Butcher S."/>
            <person name="Tsagkogeorga G."/>
            <person name="Konrad A."/>
            <person name="Singh S."/>
            <person name="Jensen M.F."/>
            <person name="Cong E.H."/>
            <person name="Eikeseth-Otteraa H."/>
            <person name="Noel B."/>
            <person name="Anthouard V."/>
            <person name="Porcel B.M."/>
            <person name="Kachouri-Lafond R."/>
            <person name="Nishino A."/>
            <person name="Ugolini M."/>
            <person name="Chourrout P."/>
            <person name="Nishida H."/>
            <person name="Aasland R."/>
            <person name="Huzurbazar S."/>
            <person name="Westhof E."/>
            <person name="Delsuc F."/>
            <person name="Lehrach H."/>
            <person name="Reinhardt R."/>
            <person name="Weissenbach J."/>
            <person name="Roy S.W."/>
            <person name="Artiguenave F."/>
            <person name="Postlethwait J.H."/>
            <person name="Manak J.R."/>
            <person name="Thompson E.M."/>
            <person name="Jaillon O."/>
            <person name="Du Pasquier L."/>
            <person name="Boudinot P."/>
            <person name="Liberles D.A."/>
            <person name="Volff J.N."/>
            <person name="Philippe H."/>
            <person name="Lenhard B."/>
            <person name="Roest Crollius H."/>
            <person name="Wincker P."/>
            <person name="Chourrout D."/>
        </authorList>
    </citation>
    <scope>NUCLEOTIDE SEQUENCE [LARGE SCALE GENOMIC DNA]</scope>
</reference>
<feature type="signal peptide" evidence="4">
    <location>
        <begin position="1"/>
        <end position="21"/>
    </location>
</feature>
<dbReference type="EMBL" id="FN653116">
    <property type="protein sequence ID" value="CBY12350.1"/>
    <property type="molecule type" value="Genomic_DNA"/>
</dbReference>
<dbReference type="PANTHER" id="PTHR24261">
    <property type="entry name" value="PLASMINOGEN-RELATED"/>
    <property type="match status" value="1"/>
</dbReference>
<dbReference type="Proteomes" id="UP000001307">
    <property type="component" value="Unassembled WGS sequence"/>
</dbReference>
<dbReference type="GO" id="GO:0004175">
    <property type="term" value="F:endopeptidase activity"/>
    <property type="evidence" value="ECO:0007669"/>
    <property type="project" value="TreeGrafter"/>
</dbReference>
<protein>
    <recommendedName>
        <fullName evidence="9">ZP domain-containing protein</fullName>
    </recommendedName>
</protein>
<dbReference type="InParanoid" id="E4XRD4"/>
<dbReference type="Gene3D" id="2.40.20.10">
    <property type="entry name" value="Plasminogen Kringle 4"/>
    <property type="match status" value="1"/>
</dbReference>
<dbReference type="PANTHER" id="PTHR24261:SF7">
    <property type="entry name" value="KRINGLE DOMAIN-CONTAINING PROTEIN"/>
    <property type="match status" value="1"/>
</dbReference>
<dbReference type="SUPFAM" id="SSF57440">
    <property type="entry name" value="Kringle-like"/>
    <property type="match status" value="1"/>
</dbReference>
<accession>E4XRD4</accession>
<keyword evidence="4" id="KW-0732">Signal</keyword>
<proteinExistence type="predicted"/>
<keyword evidence="2 3" id="KW-1015">Disulfide bond</keyword>
<evidence type="ECO:0000259" key="5">
    <source>
        <dbReference type="PROSITE" id="PS50070"/>
    </source>
</evidence>
<keyword evidence="8" id="KW-1185">Reference proteome</keyword>
<dbReference type="GO" id="GO:0005102">
    <property type="term" value="F:signaling receptor binding"/>
    <property type="evidence" value="ECO:0007669"/>
    <property type="project" value="TreeGrafter"/>
</dbReference>
<sequence length="501" mass="55852">MMKILISFFFGIFAIEVEVSCEQRTTISGLTCQSWSEQSPHQHEFSPNLSSSFQIPSDNICIQLHFDEPWCYTTDSDVRWEACFQCESEETTEEPATTGFPDTTQVSTTTTSIMTRAELICEDSESVVTVDDSCVQISSSKQLLAVSFGTDISLSFSIPGNLYSSSASILVEFPGTTHNVEFFGISGATVQRYDFKRFQILLTDDFDSDSEVEIIGFLTASNTDGEEVYVCSSGANFKEICSADDAEDQNPCLTECWTYDNNLGSCFVSPDHVSVQCGLIGISVEYDSCVFPENYDSWSFDGFSSRILCGGNSETVLSKNLTFSEAIDCGFEQYETKETLGLRNTIEAYHKWDSEDILKMGEVNCEYSRNLIIKDDIHKQLETNNYTIDPDTISNFSANMRLTPSKNTVAIGEIITFEIENLGEELFFDYHIINCLAECSTYNYELYNIKDPCSASVVSFKMISKISFSFENFAFVSCNSLTISCTVQLCASDCPKLVSCG</sequence>
<evidence type="ECO:0000256" key="2">
    <source>
        <dbReference type="ARBA" id="ARBA00023157"/>
    </source>
</evidence>
<keyword evidence="1 3" id="KW-0420">Kringle</keyword>
<gene>
    <name evidence="7" type="ORF">GSOID_T00001715001</name>
</gene>
<feature type="chain" id="PRO_5003193212" description="ZP domain-containing protein" evidence="4">
    <location>
        <begin position="22"/>
        <end position="501"/>
    </location>
</feature>
<dbReference type="PROSITE" id="PS50070">
    <property type="entry name" value="KRINGLE_2"/>
    <property type="match status" value="1"/>
</dbReference>
<evidence type="ECO:0008006" key="9">
    <source>
        <dbReference type="Google" id="ProtNLM"/>
    </source>
</evidence>
<feature type="domain" description="Kringle" evidence="5">
    <location>
        <begin position="25"/>
        <end position="83"/>
    </location>
</feature>
<dbReference type="PROSITE" id="PS51034">
    <property type="entry name" value="ZP_2"/>
    <property type="match status" value="1"/>
</dbReference>
<feature type="domain" description="ZP" evidence="6">
    <location>
        <begin position="276"/>
        <end position="501"/>
    </location>
</feature>
<evidence type="ECO:0000256" key="4">
    <source>
        <dbReference type="SAM" id="SignalP"/>
    </source>
</evidence>
<evidence type="ECO:0000256" key="3">
    <source>
        <dbReference type="PROSITE-ProRule" id="PRU00121"/>
    </source>
</evidence>
<evidence type="ECO:0000259" key="6">
    <source>
        <dbReference type="PROSITE" id="PS51034"/>
    </source>
</evidence>
<comment type="caution">
    <text evidence="3">Lacks conserved residue(s) required for the propagation of feature annotation.</text>
</comment>
<dbReference type="InterPro" id="IPR013806">
    <property type="entry name" value="Kringle-like"/>
</dbReference>